<evidence type="ECO:0000259" key="5">
    <source>
        <dbReference type="Pfam" id="PF00891"/>
    </source>
</evidence>
<dbReference type="InterPro" id="IPR001077">
    <property type="entry name" value="COMT_C"/>
</dbReference>
<keyword evidence="3" id="KW-0949">S-adenosyl-L-methionine</keyword>
<dbReference type="InterPro" id="IPR029063">
    <property type="entry name" value="SAM-dependent_MTases_sf"/>
</dbReference>
<dbReference type="Gene3D" id="3.40.50.150">
    <property type="entry name" value="Vaccinia Virus protein VP39"/>
    <property type="match status" value="1"/>
</dbReference>
<evidence type="ECO:0000256" key="2">
    <source>
        <dbReference type="ARBA" id="ARBA00022679"/>
    </source>
</evidence>
<feature type="domain" description="O-methyltransferase dimerisation" evidence="6">
    <location>
        <begin position="68"/>
        <end position="132"/>
    </location>
</feature>
<keyword evidence="2" id="KW-0808">Transferase</keyword>
<dbReference type="InterPro" id="IPR016461">
    <property type="entry name" value="COMT-like"/>
</dbReference>
<keyword evidence="1 7" id="KW-0489">Methyltransferase</keyword>
<evidence type="ECO:0000259" key="6">
    <source>
        <dbReference type="Pfam" id="PF08100"/>
    </source>
</evidence>
<sequence>MALPSKQEVDDLVKQLTEAANAYDASPSLDAYLGRANIISKAKELQRALITPEMSPNYLALNLAEALAIRTFMRLKIFDAIPETGGISIEDLSKATGAQESLLERISRILVGTSFLSQPDANVLYYHHTKTSLAYRITPGTPAGDFFATLYDFWFKKAYNLDEYFVAHDQLTSAQEPADPLHNPFTWSSKQEGTHVFQIIASKPEDLAQFQRGMLGIDVAIPTTGHFDFSVLANSPGNNEKGVVELVDVGGGHGKVLSQILAAHKELSPKNTVLQEMPEVAELARTNGVLPEGVRVEAHDFLTPETIKGAKAYFMRMIMHDYNDPVATHILKNVASAMDSNSRVLICDMVLPQKVGEADFAAAVMDQCVMTMGGKERTELGFRKIFEAAGLELVKVWRAPGVPGGCVEGRLKRE</sequence>
<accession>A0AAN7AEI0</accession>
<evidence type="ECO:0000313" key="7">
    <source>
        <dbReference type="EMBL" id="KAK4182902.1"/>
    </source>
</evidence>
<dbReference type="InterPro" id="IPR036388">
    <property type="entry name" value="WH-like_DNA-bd_sf"/>
</dbReference>
<dbReference type="Proteomes" id="UP001302126">
    <property type="component" value="Unassembled WGS sequence"/>
</dbReference>
<evidence type="ECO:0000256" key="3">
    <source>
        <dbReference type="ARBA" id="ARBA00022691"/>
    </source>
</evidence>
<dbReference type="SUPFAM" id="SSF46785">
    <property type="entry name" value="Winged helix' DNA-binding domain"/>
    <property type="match status" value="1"/>
</dbReference>
<keyword evidence="8" id="KW-1185">Reference proteome</keyword>
<organism evidence="7 8">
    <name type="scientific">Podospora australis</name>
    <dbReference type="NCBI Taxonomy" id="1536484"/>
    <lineage>
        <taxon>Eukaryota</taxon>
        <taxon>Fungi</taxon>
        <taxon>Dikarya</taxon>
        <taxon>Ascomycota</taxon>
        <taxon>Pezizomycotina</taxon>
        <taxon>Sordariomycetes</taxon>
        <taxon>Sordariomycetidae</taxon>
        <taxon>Sordariales</taxon>
        <taxon>Podosporaceae</taxon>
        <taxon>Podospora</taxon>
    </lineage>
</organism>
<dbReference type="Pfam" id="PF00891">
    <property type="entry name" value="Methyltransf_2"/>
    <property type="match status" value="1"/>
</dbReference>
<dbReference type="GO" id="GO:0008171">
    <property type="term" value="F:O-methyltransferase activity"/>
    <property type="evidence" value="ECO:0007669"/>
    <property type="project" value="InterPro"/>
</dbReference>
<dbReference type="GO" id="GO:0046983">
    <property type="term" value="F:protein dimerization activity"/>
    <property type="evidence" value="ECO:0007669"/>
    <property type="project" value="InterPro"/>
</dbReference>
<evidence type="ECO:0000256" key="4">
    <source>
        <dbReference type="PIRSR" id="PIRSR005739-1"/>
    </source>
</evidence>
<gene>
    <name evidence="7" type="ORF">QBC35DRAFT_444377</name>
</gene>
<proteinExistence type="predicted"/>
<dbReference type="GO" id="GO:0032259">
    <property type="term" value="P:methylation"/>
    <property type="evidence" value="ECO:0007669"/>
    <property type="project" value="UniProtKB-KW"/>
</dbReference>
<comment type="caution">
    <text evidence="7">The sequence shown here is derived from an EMBL/GenBank/DDBJ whole genome shotgun (WGS) entry which is preliminary data.</text>
</comment>
<evidence type="ECO:0000313" key="8">
    <source>
        <dbReference type="Proteomes" id="UP001302126"/>
    </source>
</evidence>
<name>A0AAN7AEI0_9PEZI</name>
<dbReference type="InterPro" id="IPR036390">
    <property type="entry name" value="WH_DNA-bd_sf"/>
</dbReference>
<dbReference type="Pfam" id="PF08100">
    <property type="entry name" value="Dimerisation"/>
    <property type="match status" value="1"/>
</dbReference>
<feature type="domain" description="O-methyltransferase C-terminal" evidence="5">
    <location>
        <begin position="193"/>
        <end position="391"/>
    </location>
</feature>
<protein>
    <submittedName>
        <fullName evidence="7">S-adenosyl-L-methionine-dependent methyltransferase</fullName>
    </submittedName>
</protein>
<dbReference type="AlphaFoldDB" id="A0AAN7AEI0"/>
<feature type="active site" description="Proton acceptor" evidence="4">
    <location>
        <position position="320"/>
    </location>
</feature>
<dbReference type="PROSITE" id="PS51683">
    <property type="entry name" value="SAM_OMT_II"/>
    <property type="match status" value="1"/>
</dbReference>
<reference evidence="7" key="1">
    <citation type="journal article" date="2023" name="Mol. Phylogenet. Evol.">
        <title>Genome-scale phylogeny and comparative genomics of the fungal order Sordariales.</title>
        <authorList>
            <person name="Hensen N."/>
            <person name="Bonometti L."/>
            <person name="Westerberg I."/>
            <person name="Brannstrom I.O."/>
            <person name="Guillou S."/>
            <person name="Cros-Aarteil S."/>
            <person name="Calhoun S."/>
            <person name="Haridas S."/>
            <person name="Kuo A."/>
            <person name="Mondo S."/>
            <person name="Pangilinan J."/>
            <person name="Riley R."/>
            <person name="LaButti K."/>
            <person name="Andreopoulos B."/>
            <person name="Lipzen A."/>
            <person name="Chen C."/>
            <person name="Yan M."/>
            <person name="Daum C."/>
            <person name="Ng V."/>
            <person name="Clum A."/>
            <person name="Steindorff A."/>
            <person name="Ohm R.A."/>
            <person name="Martin F."/>
            <person name="Silar P."/>
            <person name="Natvig D.O."/>
            <person name="Lalanne C."/>
            <person name="Gautier V."/>
            <person name="Ament-Velasquez S.L."/>
            <person name="Kruys A."/>
            <person name="Hutchinson M.I."/>
            <person name="Powell A.J."/>
            <person name="Barry K."/>
            <person name="Miller A.N."/>
            <person name="Grigoriev I.V."/>
            <person name="Debuchy R."/>
            <person name="Gladieux P."/>
            <person name="Hiltunen Thoren M."/>
            <person name="Johannesson H."/>
        </authorList>
    </citation>
    <scope>NUCLEOTIDE SEQUENCE</scope>
    <source>
        <strain evidence="7">PSN309</strain>
    </source>
</reference>
<reference evidence="7" key="2">
    <citation type="submission" date="2023-05" db="EMBL/GenBank/DDBJ databases">
        <authorList>
            <consortium name="Lawrence Berkeley National Laboratory"/>
            <person name="Steindorff A."/>
            <person name="Hensen N."/>
            <person name="Bonometti L."/>
            <person name="Westerberg I."/>
            <person name="Brannstrom I.O."/>
            <person name="Guillou S."/>
            <person name="Cros-Aarteil S."/>
            <person name="Calhoun S."/>
            <person name="Haridas S."/>
            <person name="Kuo A."/>
            <person name="Mondo S."/>
            <person name="Pangilinan J."/>
            <person name="Riley R."/>
            <person name="Labutti K."/>
            <person name="Andreopoulos B."/>
            <person name="Lipzen A."/>
            <person name="Chen C."/>
            <person name="Yanf M."/>
            <person name="Daum C."/>
            <person name="Ng V."/>
            <person name="Clum A."/>
            <person name="Ohm R."/>
            <person name="Martin F."/>
            <person name="Silar P."/>
            <person name="Natvig D."/>
            <person name="Lalanne C."/>
            <person name="Gautier V."/>
            <person name="Ament-Velasquez S.L."/>
            <person name="Kruys A."/>
            <person name="Hutchinson M.I."/>
            <person name="Powell A.J."/>
            <person name="Barry K."/>
            <person name="Miller A.N."/>
            <person name="Grigoriev I.V."/>
            <person name="Debuchy R."/>
            <person name="Gladieux P."/>
            <person name="Thoren M.H."/>
            <person name="Johannesson H."/>
        </authorList>
    </citation>
    <scope>NUCLEOTIDE SEQUENCE</scope>
    <source>
        <strain evidence="7">PSN309</strain>
    </source>
</reference>
<dbReference type="PANTHER" id="PTHR43712">
    <property type="entry name" value="PUTATIVE (AFU_ORTHOLOGUE AFUA_4G14580)-RELATED"/>
    <property type="match status" value="1"/>
</dbReference>
<dbReference type="EMBL" id="MU864598">
    <property type="protein sequence ID" value="KAK4182902.1"/>
    <property type="molecule type" value="Genomic_DNA"/>
</dbReference>
<dbReference type="PANTHER" id="PTHR43712:SF1">
    <property type="entry name" value="HYPOTHETICAL O-METHYLTRANSFERASE (EUROFUNG)-RELATED"/>
    <property type="match status" value="1"/>
</dbReference>
<dbReference type="SUPFAM" id="SSF53335">
    <property type="entry name" value="S-adenosyl-L-methionine-dependent methyltransferases"/>
    <property type="match status" value="1"/>
</dbReference>
<dbReference type="PIRSF" id="PIRSF005739">
    <property type="entry name" value="O-mtase"/>
    <property type="match status" value="1"/>
</dbReference>
<dbReference type="Gene3D" id="1.10.10.10">
    <property type="entry name" value="Winged helix-like DNA-binding domain superfamily/Winged helix DNA-binding domain"/>
    <property type="match status" value="1"/>
</dbReference>
<dbReference type="InterPro" id="IPR012967">
    <property type="entry name" value="COMT_dimerisation"/>
</dbReference>
<evidence type="ECO:0000256" key="1">
    <source>
        <dbReference type="ARBA" id="ARBA00022603"/>
    </source>
</evidence>